<reference evidence="2 3" key="1">
    <citation type="submission" date="2020-12" db="EMBL/GenBank/DDBJ databases">
        <title>Metabolic potential, ecology and presence of endohyphal bacteria is reflected in genomic diversity of Mucoromycotina.</title>
        <authorList>
            <person name="Muszewska A."/>
            <person name="Okrasinska A."/>
            <person name="Steczkiewicz K."/>
            <person name="Drgas O."/>
            <person name="Orlowska M."/>
            <person name="Perlinska-Lenart U."/>
            <person name="Aleksandrzak-Piekarczyk T."/>
            <person name="Szatraj K."/>
            <person name="Zielenkiewicz U."/>
            <person name="Pilsyk S."/>
            <person name="Malc E."/>
            <person name="Mieczkowski P."/>
            <person name="Kruszewska J.S."/>
            <person name="Biernat P."/>
            <person name="Pawlowska J."/>
        </authorList>
    </citation>
    <scope>NUCLEOTIDE SEQUENCE [LARGE SCALE GENOMIC DNA]</scope>
    <source>
        <strain evidence="2 3">CBS 142.35</strain>
    </source>
</reference>
<proteinExistence type="predicted"/>
<name>A0A8H7VD39_9FUNG</name>
<gene>
    <name evidence="2" type="ORF">INT45_000804</name>
</gene>
<dbReference type="InterPro" id="IPR040410">
    <property type="entry name" value="UPF0658_Golgi"/>
</dbReference>
<feature type="transmembrane region" description="Helical" evidence="1">
    <location>
        <begin position="20"/>
        <end position="39"/>
    </location>
</feature>
<evidence type="ECO:0000313" key="2">
    <source>
        <dbReference type="EMBL" id="KAG2218631.1"/>
    </source>
</evidence>
<feature type="transmembrane region" description="Helical" evidence="1">
    <location>
        <begin position="275"/>
        <end position="297"/>
    </location>
</feature>
<keyword evidence="3" id="KW-1185">Reference proteome</keyword>
<comment type="caution">
    <text evidence="2">The sequence shown here is derived from an EMBL/GenBank/DDBJ whole genome shotgun (WGS) entry which is preliminary data.</text>
</comment>
<feature type="transmembrane region" description="Helical" evidence="1">
    <location>
        <begin position="162"/>
        <end position="187"/>
    </location>
</feature>
<feature type="transmembrane region" description="Helical" evidence="1">
    <location>
        <begin position="303"/>
        <end position="326"/>
    </location>
</feature>
<dbReference type="AlphaFoldDB" id="A0A8H7VD39"/>
<protein>
    <submittedName>
        <fullName evidence="2">Uncharacterized protein</fullName>
    </submittedName>
</protein>
<feature type="transmembrane region" description="Helical" evidence="1">
    <location>
        <begin position="89"/>
        <end position="107"/>
    </location>
</feature>
<dbReference type="PANTHER" id="PTHR34391:SF2">
    <property type="entry name" value="TRP C-TERMINAL DOMAIN-CONTAINING PROTEIN"/>
    <property type="match status" value="1"/>
</dbReference>
<dbReference type="GO" id="GO:0005794">
    <property type="term" value="C:Golgi apparatus"/>
    <property type="evidence" value="ECO:0007669"/>
    <property type="project" value="TreeGrafter"/>
</dbReference>
<dbReference type="Proteomes" id="UP000646827">
    <property type="component" value="Unassembled WGS sequence"/>
</dbReference>
<feature type="transmembrane region" description="Helical" evidence="1">
    <location>
        <begin position="246"/>
        <end position="263"/>
    </location>
</feature>
<sequence length="368" mass="42467">MVNLEKWGQRISQSKWTKIYVVLAVAQAILIVAIQAAIASQNTGQASSLHDAPSTEFGINRSTMDSANESYNELELATKRLNRIKWENIAFIGFQCWFCSMVFDATVYQNAPEVISLAVLNVICAILGGLEVLDGKKWLLNIKNMNQEYNLNISTHFLQTAVYLQIVLTVLLVLFAIAFLYVSYMVVREFGWKIYKKIGPDVEIQRMYRIFQFFVLAIKIDIFIEFLVSLFYFIQFAIETDFNWQTWVQLVIMILILPALYFGRMAVASESYGRMILFIAFQFVIVFAFILMLRQTLEPNNYWYVWICFVVLGMAFALGSSVLGVWTMHNFGKGLAPYVQRGDKKKELPTRHELRDQNSVSSWRIDDD</sequence>
<evidence type="ECO:0000313" key="3">
    <source>
        <dbReference type="Proteomes" id="UP000646827"/>
    </source>
</evidence>
<evidence type="ECO:0000256" key="1">
    <source>
        <dbReference type="SAM" id="Phobius"/>
    </source>
</evidence>
<dbReference type="PANTHER" id="PTHR34391">
    <property type="entry name" value="UPF0658 GOLGI APPARATUS MEMBRANE PROTEIN C1952.10C-RELATED"/>
    <property type="match status" value="1"/>
</dbReference>
<feature type="transmembrane region" description="Helical" evidence="1">
    <location>
        <begin position="114"/>
        <end position="133"/>
    </location>
</feature>
<keyword evidence="1" id="KW-1133">Transmembrane helix</keyword>
<keyword evidence="1" id="KW-0472">Membrane</keyword>
<accession>A0A8H7VD39</accession>
<dbReference type="OrthoDB" id="2448307at2759"/>
<dbReference type="EMBL" id="JAEPRB010000218">
    <property type="protein sequence ID" value="KAG2218631.1"/>
    <property type="molecule type" value="Genomic_DNA"/>
</dbReference>
<organism evidence="2 3">
    <name type="scientific">Circinella minor</name>
    <dbReference type="NCBI Taxonomy" id="1195481"/>
    <lineage>
        <taxon>Eukaryota</taxon>
        <taxon>Fungi</taxon>
        <taxon>Fungi incertae sedis</taxon>
        <taxon>Mucoromycota</taxon>
        <taxon>Mucoromycotina</taxon>
        <taxon>Mucoromycetes</taxon>
        <taxon>Mucorales</taxon>
        <taxon>Lichtheimiaceae</taxon>
        <taxon>Circinella</taxon>
    </lineage>
</organism>
<feature type="transmembrane region" description="Helical" evidence="1">
    <location>
        <begin position="208"/>
        <end position="234"/>
    </location>
</feature>
<keyword evidence="1" id="KW-0812">Transmembrane</keyword>